<sequence>MLLIAGQTPVLNGEPQFLGVVGVNVTVEEALAAARLCALNILAQVHAALYGDLNRARCLRICEFVRYWDDFT</sequence>
<evidence type="ECO:0000313" key="1">
    <source>
        <dbReference type="EMBL" id="GJD66464.1"/>
    </source>
</evidence>
<dbReference type="AlphaFoldDB" id="A0AA37HIK6"/>
<reference evidence="1" key="1">
    <citation type="journal article" date="2016" name="Front. Microbiol.">
        <title>Genome Sequence of the Piezophilic, Mesophilic Sulfate-Reducing Bacterium Desulfovibrio indicus J2T.</title>
        <authorList>
            <person name="Cao J."/>
            <person name="Maignien L."/>
            <person name="Shao Z."/>
            <person name="Alain K."/>
            <person name="Jebbar M."/>
        </authorList>
    </citation>
    <scope>NUCLEOTIDE SEQUENCE</scope>
    <source>
        <strain evidence="1">JCM 32048</strain>
    </source>
</reference>
<reference evidence="1" key="2">
    <citation type="submission" date="2021-08" db="EMBL/GenBank/DDBJ databases">
        <authorList>
            <person name="Tani A."/>
            <person name="Ola A."/>
            <person name="Ogura Y."/>
            <person name="Katsura K."/>
            <person name="Hayashi T."/>
        </authorList>
    </citation>
    <scope>NUCLEOTIDE SEQUENCE</scope>
    <source>
        <strain evidence="1">JCM 32048</strain>
    </source>
</reference>
<dbReference type="InterPro" id="IPR035959">
    <property type="entry name" value="RutC-like_sf"/>
</dbReference>
<name>A0AA37HIK6_9HYPH</name>
<dbReference type="RefSeq" id="WP_238193503.1">
    <property type="nucleotide sequence ID" value="NZ_BPQJ01000066.1"/>
</dbReference>
<protein>
    <recommendedName>
        <fullName evidence="3">RidA family protein</fullName>
    </recommendedName>
</protein>
<proteinExistence type="predicted"/>
<dbReference type="SUPFAM" id="SSF55298">
    <property type="entry name" value="YjgF-like"/>
    <property type="match status" value="1"/>
</dbReference>
<gene>
    <name evidence="1" type="ORF">MPEAHAMD_6662</name>
</gene>
<organism evidence="1 2">
    <name type="scientific">Methylobacterium frigidaeris</name>
    <dbReference type="NCBI Taxonomy" id="2038277"/>
    <lineage>
        <taxon>Bacteria</taxon>
        <taxon>Pseudomonadati</taxon>
        <taxon>Pseudomonadota</taxon>
        <taxon>Alphaproteobacteria</taxon>
        <taxon>Hyphomicrobiales</taxon>
        <taxon>Methylobacteriaceae</taxon>
        <taxon>Methylobacterium</taxon>
    </lineage>
</organism>
<keyword evidence="2" id="KW-1185">Reference proteome</keyword>
<comment type="caution">
    <text evidence="1">The sequence shown here is derived from an EMBL/GenBank/DDBJ whole genome shotgun (WGS) entry which is preliminary data.</text>
</comment>
<accession>A0AA37HIK6</accession>
<evidence type="ECO:0008006" key="3">
    <source>
        <dbReference type="Google" id="ProtNLM"/>
    </source>
</evidence>
<evidence type="ECO:0000313" key="2">
    <source>
        <dbReference type="Proteomes" id="UP001055286"/>
    </source>
</evidence>
<dbReference type="EMBL" id="BPQJ01000066">
    <property type="protein sequence ID" value="GJD66464.1"/>
    <property type="molecule type" value="Genomic_DNA"/>
</dbReference>
<dbReference type="Gene3D" id="3.30.1330.40">
    <property type="entry name" value="RutC-like"/>
    <property type="match status" value="1"/>
</dbReference>
<dbReference type="Proteomes" id="UP001055286">
    <property type="component" value="Unassembled WGS sequence"/>
</dbReference>